<comment type="similarity">
    <text evidence="2">Belongs to the small GTPase superfamily. Ras family.</text>
</comment>
<evidence type="ECO:0000256" key="10">
    <source>
        <dbReference type="SAM" id="MobiDB-lite"/>
    </source>
</evidence>
<evidence type="ECO:0000256" key="4">
    <source>
        <dbReference type="ARBA" id="ARBA00022481"/>
    </source>
</evidence>
<protein>
    <submittedName>
        <fullName evidence="11">Ras gtpase-related</fullName>
    </submittedName>
</protein>
<dbReference type="AlphaFoldDB" id="A0AAV7Y779"/>
<comment type="caution">
    <text evidence="11">The sequence shown here is derived from an EMBL/GenBank/DDBJ whole genome shotgun (WGS) entry which is preliminary data.</text>
</comment>
<dbReference type="PRINTS" id="PR00449">
    <property type="entry name" value="RASTRNSFRMNG"/>
</dbReference>
<evidence type="ECO:0000256" key="3">
    <source>
        <dbReference type="ARBA" id="ARBA00022475"/>
    </source>
</evidence>
<dbReference type="GO" id="GO:0003924">
    <property type="term" value="F:GTPase activity"/>
    <property type="evidence" value="ECO:0007669"/>
    <property type="project" value="InterPro"/>
</dbReference>
<dbReference type="FunFam" id="3.40.50.300:FF:000080">
    <property type="entry name" value="Ras-like GTPase Ras1"/>
    <property type="match status" value="1"/>
</dbReference>
<dbReference type="GO" id="GO:0005886">
    <property type="term" value="C:plasma membrane"/>
    <property type="evidence" value="ECO:0007669"/>
    <property type="project" value="UniProtKB-SubCell"/>
</dbReference>
<dbReference type="InterPro" id="IPR020849">
    <property type="entry name" value="Small_GTPase_Ras-type"/>
</dbReference>
<evidence type="ECO:0000256" key="5">
    <source>
        <dbReference type="ARBA" id="ARBA00022741"/>
    </source>
</evidence>
<dbReference type="Proteomes" id="UP001146793">
    <property type="component" value="Unassembled WGS sequence"/>
</dbReference>
<sequence length="201" mass="22761">MTTQNAEFEFSLVVLGAGGTGKSALTVQLCYNHFVEEYDPTIEDSHRKQVEIDSEIAILNILDTAGQEDYSAMRPSYIRSGEGFLLVYSIDSRRSFEQIQKLRDEILQVKDSDSEAIIVVGNKCDLVDERQVSTQEGKDLAECLGTIFIETSAKEFTNVEEAFFNLTREIRKRRSSVNGMNDNNNNGFLQKKKKKKKCLIL</sequence>
<dbReference type="PROSITE" id="PS51420">
    <property type="entry name" value="RHO"/>
    <property type="match status" value="1"/>
</dbReference>
<evidence type="ECO:0000313" key="11">
    <source>
        <dbReference type="EMBL" id="KAJ3424406.1"/>
    </source>
</evidence>
<proteinExistence type="inferred from homology"/>
<dbReference type="SUPFAM" id="SSF52540">
    <property type="entry name" value="P-loop containing nucleoside triphosphate hydrolases"/>
    <property type="match status" value="1"/>
</dbReference>
<dbReference type="PROSITE" id="PS51421">
    <property type="entry name" value="RAS"/>
    <property type="match status" value="1"/>
</dbReference>
<accession>A0AAV7Y779</accession>
<comment type="subcellular location">
    <subcellularLocation>
        <location evidence="1">Cell membrane</location>
        <topology evidence="1">Lipid-anchor</topology>
    </subcellularLocation>
</comment>
<evidence type="ECO:0000256" key="7">
    <source>
        <dbReference type="ARBA" id="ARBA00023136"/>
    </source>
</evidence>
<keyword evidence="6" id="KW-0342">GTP-binding</keyword>
<evidence type="ECO:0000313" key="12">
    <source>
        <dbReference type="EMBL" id="KAJ6227931.1"/>
    </source>
</evidence>
<keyword evidence="14" id="KW-1185">Reference proteome</keyword>
<dbReference type="SMART" id="SM00175">
    <property type="entry name" value="RAB"/>
    <property type="match status" value="1"/>
</dbReference>
<dbReference type="SMART" id="SM00173">
    <property type="entry name" value="RAS"/>
    <property type="match status" value="1"/>
</dbReference>
<feature type="region of interest" description="Disordered" evidence="10">
    <location>
        <begin position="176"/>
        <end position="195"/>
    </location>
</feature>
<keyword evidence="4" id="KW-0488">Methylation</keyword>
<evidence type="ECO:0000256" key="2">
    <source>
        <dbReference type="ARBA" id="ARBA00008344"/>
    </source>
</evidence>
<reference evidence="12" key="1">
    <citation type="submission" date="2022-08" db="EMBL/GenBank/DDBJ databases">
        <title>Novel sulfate-reducing endosymbionts in the free-living metamonad Anaeramoeba.</title>
        <authorList>
            <person name="Jerlstrom-Hultqvist J."/>
            <person name="Cepicka I."/>
            <person name="Gallot-Lavallee L."/>
            <person name="Salas-Leiva D."/>
            <person name="Curtis B.A."/>
            <person name="Zahonova K."/>
            <person name="Pipaliya S."/>
            <person name="Dacks J."/>
            <person name="Roger A.J."/>
        </authorList>
    </citation>
    <scope>NUCLEOTIDE SEQUENCE</scope>
    <source>
        <strain evidence="12">Schooner1</strain>
    </source>
</reference>
<dbReference type="NCBIfam" id="TIGR00231">
    <property type="entry name" value="small_GTP"/>
    <property type="match status" value="1"/>
</dbReference>
<dbReference type="InterPro" id="IPR027417">
    <property type="entry name" value="P-loop_NTPase"/>
</dbReference>
<dbReference type="InterPro" id="IPR001806">
    <property type="entry name" value="Small_GTPase"/>
</dbReference>
<dbReference type="GO" id="GO:0007165">
    <property type="term" value="P:signal transduction"/>
    <property type="evidence" value="ECO:0007669"/>
    <property type="project" value="InterPro"/>
</dbReference>
<evidence type="ECO:0000313" key="14">
    <source>
        <dbReference type="Proteomes" id="UP001150062"/>
    </source>
</evidence>
<evidence type="ECO:0000256" key="1">
    <source>
        <dbReference type="ARBA" id="ARBA00004193"/>
    </source>
</evidence>
<dbReference type="PROSITE" id="PS51419">
    <property type="entry name" value="RAB"/>
    <property type="match status" value="1"/>
</dbReference>
<dbReference type="GO" id="GO:0005525">
    <property type="term" value="F:GTP binding"/>
    <property type="evidence" value="ECO:0007669"/>
    <property type="project" value="UniProtKB-KW"/>
</dbReference>
<dbReference type="Pfam" id="PF00071">
    <property type="entry name" value="Ras"/>
    <property type="match status" value="1"/>
</dbReference>
<feature type="compositionally biased region" description="Low complexity" evidence="10">
    <location>
        <begin position="178"/>
        <end position="187"/>
    </location>
</feature>
<dbReference type="Gene3D" id="3.40.50.300">
    <property type="entry name" value="P-loop containing nucleotide triphosphate hydrolases"/>
    <property type="match status" value="1"/>
</dbReference>
<evidence type="ECO:0000313" key="13">
    <source>
        <dbReference type="Proteomes" id="UP001146793"/>
    </source>
</evidence>
<keyword evidence="7" id="KW-0472">Membrane</keyword>
<gene>
    <name evidence="11" type="ORF">M0812_29126</name>
    <name evidence="12" type="ORF">M0813_09345</name>
</gene>
<keyword evidence="5" id="KW-0547">Nucleotide-binding</keyword>
<keyword evidence="8" id="KW-0449">Lipoprotein</keyword>
<reference evidence="11" key="2">
    <citation type="submission" date="2022-08" db="EMBL/GenBank/DDBJ databases">
        <title>Novel sulphate-reducing endosymbionts in the free-living metamonad Anaeramoeba.</title>
        <authorList>
            <person name="Jerlstrom-Hultqvist J."/>
            <person name="Cepicka I."/>
            <person name="Gallot-Lavallee L."/>
            <person name="Salas-Leiva D."/>
            <person name="Curtis B.A."/>
            <person name="Zahonova K."/>
            <person name="Pipaliya S."/>
            <person name="Dacks J."/>
            <person name="Roger A.J."/>
        </authorList>
    </citation>
    <scope>NUCLEOTIDE SEQUENCE</scope>
    <source>
        <strain evidence="11">Busselton2</strain>
    </source>
</reference>
<dbReference type="CDD" id="cd00876">
    <property type="entry name" value="Ras"/>
    <property type="match status" value="1"/>
</dbReference>
<dbReference type="EMBL" id="JANTQA010000072">
    <property type="protein sequence ID" value="KAJ3424406.1"/>
    <property type="molecule type" value="Genomic_DNA"/>
</dbReference>
<evidence type="ECO:0000256" key="6">
    <source>
        <dbReference type="ARBA" id="ARBA00023134"/>
    </source>
</evidence>
<dbReference type="SMART" id="SM00174">
    <property type="entry name" value="RHO"/>
    <property type="match status" value="1"/>
</dbReference>
<name>A0AAV7Y779_9EUKA</name>
<dbReference type="Proteomes" id="UP001150062">
    <property type="component" value="Unassembled WGS sequence"/>
</dbReference>
<evidence type="ECO:0000256" key="8">
    <source>
        <dbReference type="ARBA" id="ARBA00023288"/>
    </source>
</evidence>
<dbReference type="EMBL" id="JAOAOG010000331">
    <property type="protein sequence ID" value="KAJ6227931.1"/>
    <property type="molecule type" value="Genomic_DNA"/>
</dbReference>
<dbReference type="InterPro" id="IPR005225">
    <property type="entry name" value="Small_GTP-bd"/>
</dbReference>
<keyword evidence="3" id="KW-1003">Cell membrane</keyword>
<keyword evidence="9" id="KW-0636">Prenylation</keyword>
<organism evidence="11 13">
    <name type="scientific">Anaeramoeba flamelloides</name>
    <dbReference type="NCBI Taxonomy" id="1746091"/>
    <lineage>
        <taxon>Eukaryota</taxon>
        <taxon>Metamonada</taxon>
        <taxon>Anaeramoebidae</taxon>
        <taxon>Anaeramoeba</taxon>
    </lineage>
</organism>
<dbReference type="PANTHER" id="PTHR24070">
    <property type="entry name" value="RAS, DI-RAS, AND RHEB FAMILY MEMBERS OF SMALL GTPASE SUPERFAMILY"/>
    <property type="match status" value="1"/>
</dbReference>
<evidence type="ECO:0000256" key="9">
    <source>
        <dbReference type="ARBA" id="ARBA00023289"/>
    </source>
</evidence>